<evidence type="ECO:0000313" key="2">
    <source>
        <dbReference type="EMBL" id="EFO98791.1"/>
    </source>
</evidence>
<feature type="domain" description="Sdz-33 F-box" evidence="1">
    <location>
        <begin position="7"/>
        <end position="62"/>
    </location>
</feature>
<dbReference type="InterPro" id="IPR012885">
    <property type="entry name" value="F-box_Sdz-33"/>
</dbReference>
<dbReference type="Proteomes" id="UP000008281">
    <property type="component" value="Unassembled WGS sequence"/>
</dbReference>
<dbReference type="PANTHER" id="PTHR21503">
    <property type="entry name" value="F-BOX-CONTAINING HYPOTHETICAL PROTEIN C.ELEGANS"/>
    <property type="match status" value="1"/>
</dbReference>
<dbReference type="AlphaFoldDB" id="E3NI75"/>
<dbReference type="InParanoid" id="E3NI75"/>
<evidence type="ECO:0000313" key="3">
    <source>
        <dbReference type="Proteomes" id="UP000008281"/>
    </source>
</evidence>
<protein>
    <recommendedName>
        <fullName evidence="1">Sdz-33 F-box domain-containing protein</fullName>
    </recommendedName>
</protein>
<keyword evidence="3" id="KW-1185">Reference proteome</keyword>
<name>E3NI75_CAERE</name>
<proteinExistence type="predicted"/>
<dbReference type="HOGENOM" id="CLU_1950792_0_0_1"/>
<dbReference type="Pfam" id="PF07735">
    <property type="entry name" value="FBA_2"/>
    <property type="match status" value="1"/>
</dbReference>
<dbReference type="OrthoDB" id="5910214at2759"/>
<evidence type="ECO:0000259" key="1">
    <source>
        <dbReference type="Pfam" id="PF07735"/>
    </source>
</evidence>
<dbReference type="EMBL" id="DS268695">
    <property type="protein sequence ID" value="EFO98791.1"/>
    <property type="molecule type" value="Genomic_DNA"/>
</dbReference>
<sequence>MTMDAFELYLPNSHWIGYERLLEIDCKSVILEKNRISDEQWNLFIKKWIAMETNKNLEHLELDYREIEEFRELVLHDIPHEVMDGGVKRVLKTRFNQTQEINEGIDIRRIDGKTVTFFVYQIFLTRECLDQRKF</sequence>
<reference evidence="2" key="1">
    <citation type="submission" date="2007-07" db="EMBL/GenBank/DDBJ databases">
        <title>PCAP assembly of the Caenorhabditis remanei genome.</title>
        <authorList>
            <consortium name="The Caenorhabditis remanei Sequencing Consortium"/>
            <person name="Wilson R.K."/>
        </authorList>
    </citation>
    <scope>NUCLEOTIDE SEQUENCE [LARGE SCALE GENOMIC DNA]</scope>
    <source>
        <strain evidence="2">PB4641</strain>
    </source>
</reference>
<accession>E3NI75</accession>
<gene>
    <name evidence="2" type="ORF">CRE_30501</name>
</gene>
<organism evidence="3">
    <name type="scientific">Caenorhabditis remanei</name>
    <name type="common">Caenorhabditis vulgaris</name>
    <dbReference type="NCBI Taxonomy" id="31234"/>
    <lineage>
        <taxon>Eukaryota</taxon>
        <taxon>Metazoa</taxon>
        <taxon>Ecdysozoa</taxon>
        <taxon>Nematoda</taxon>
        <taxon>Chromadorea</taxon>
        <taxon>Rhabditida</taxon>
        <taxon>Rhabditina</taxon>
        <taxon>Rhabditomorpha</taxon>
        <taxon>Rhabditoidea</taxon>
        <taxon>Rhabditidae</taxon>
        <taxon>Peloderinae</taxon>
        <taxon>Caenorhabditis</taxon>
    </lineage>
</organism>